<protein>
    <recommendedName>
        <fullName evidence="4">Secreted protein</fullName>
    </recommendedName>
</protein>
<evidence type="ECO:0008006" key="4">
    <source>
        <dbReference type="Google" id="ProtNLM"/>
    </source>
</evidence>
<organism evidence="2 3">
    <name type="scientific">Solanum tuberosum</name>
    <name type="common">Potato</name>
    <dbReference type="NCBI Taxonomy" id="4113"/>
    <lineage>
        <taxon>Eukaryota</taxon>
        <taxon>Viridiplantae</taxon>
        <taxon>Streptophyta</taxon>
        <taxon>Embryophyta</taxon>
        <taxon>Tracheophyta</taxon>
        <taxon>Spermatophyta</taxon>
        <taxon>Magnoliopsida</taxon>
        <taxon>eudicotyledons</taxon>
        <taxon>Gunneridae</taxon>
        <taxon>Pentapetalae</taxon>
        <taxon>asterids</taxon>
        <taxon>lamiids</taxon>
        <taxon>Solanales</taxon>
        <taxon>Solanaceae</taxon>
        <taxon>Solanoideae</taxon>
        <taxon>Solaneae</taxon>
        <taxon>Solanum</taxon>
    </lineage>
</organism>
<reference evidence="2" key="2">
    <citation type="submission" date="2015-06" db="UniProtKB">
        <authorList>
            <consortium name="EnsemblPlants"/>
        </authorList>
    </citation>
    <scope>IDENTIFICATION</scope>
    <source>
        <strain evidence="2">DM1-3 516 R44</strain>
    </source>
</reference>
<name>M1BK73_SOLTU</name>
<dbReference type="PaxDb" id="4113-PGSC0003DMT400047161"/>
<evidence type="ECO:0000313" key="3">
    <source>
        <dbReference type="Proteomes" id="UP000011115"/>
    </source>
</evidence>
<evidence type="ECO:0000313" key="2">
    <source>
        <dbReference type="EnsemblPlants" id="PGSC0003DMT400047161"/>
    </source>
</evidence>
<accession>M1BK73</accession>
<dbReference type="Proteomes" id="UP000011115">
    <property type="component" value="Unassembled WGS sequence"/>
</dbReference>
<dbReference type="Gramene" id="PGSC0003DMT400047161">
    <property type="protein sequence ID" value="PGSC0003DMT400047161"/>
    <property type="gene ID" value="PGSC0003DMG400018300"/>
</dbReference>
<sequence length="87" mass="9911">MGSCVFSIVSHQHLLLALIVLVFSLTRVSAFLYCSPRTPMLQSSVKFVFKIGASRMTTVAESYEQVIGITMKIYTPFKYWLRNEKLS</sequence>
<reference evidence="3" key="1">
    <citation type="journal article" date="2011" name="Nature">
        <title>Genome sequence and analysis of the tuber crop potato.</title>
        <authorList>
            <consortium name="The Potato Genome Sequencing Consortium"/>
        </authorList>
    </citation>
    <scope>NUCLEOTIDE SEQUENCE [LARGE SCALE GENOMIC DNA]</scope>
    <source>
        <strain evidence="3">cv. DM1-3 516 R44</strain>
    </source>
</reference>
<dbReference type="EnsemblPlants" id="PGSC0003DMT400047161">
    <property type="protein sequence ID" value="PGSC0003DMT400047161"/>
    <property type="gene ID" value="PGSC0003DMG400018300"/>
</dbReference>
<evidence type="ECO:0000256" key="1">
    <source>
        <dbReference type="SAM" id="SignalP"/>
    </source>
</evidence>
<keyword evidence="3" id="KW-1185">Reference proteome</keyword>
<feature type="signal peptide" evidence="1">
    <location>
        <begin position="1"/>
        <end position="30"/>
    </location>
</feature>
<keyword evidence="1" id="KW-0732">Signal</keyword>
<dbReference type="InParanoid" id="M1BK73"/>
<feature type="chain" id="PRO_5004012293" description="Secreted protein" evidence="1">
    <location>
        <begin position="31"/>
        <end position="87"/>
    </location>
</feature>
<dbReference type="AlphaFoldDB" id="M1BK73"/>
<dbReference type="HOGENOM" id="CLU_2487753_0_0_1"/>
<proteinExistence type="predicted"/>